<reference evidence="1 2" key="1">
    <citation type="submission" date="2021-03" db="EMBL/GenBank/DDBJ databases">
        <title>Sequencing the genomes of 1000 actinobacteria strains.</title>
        <authorList>
            <person name="Klenk H.-P."/>
        </authorList>
    </citation>
    <scope>NUCLEOTIDE SEQUENCE [LARGE SCALE GENOMIC DNA]</scope>
    <source>
        <strain evidence="1 2">DSM 24221</strain>
    </source>
</reference>
<dbReference type="Gene3D" id="3.40.50.300">
    <property type="entry name" value="P-loop containing nucleotide triphosphate hydrolases"/>
    <property type="match status" value="1"/>
</dbReference>
<organism evidence="1 2">
    <name type="scientific">Microbacterium amylolyticum</name>
    <dbReference type="NCBI Taxonomy" id="936337"/>
    <lineage>
        <taxon>Bacteria</taxon>
        <taxon>Bacillati</taxon>
        <taxon>Actinomycetota</taxon>
        <taxon>Actinomycetes</taxon>
        <taxon>Micrococcales</taxon>
        <taxon>Microbacteriaceae</taxon>
        <taxon>Microbacterium</taxon>
    </lineage>
</organism>
<name>A0ABS4ZJ01_9MICO</name>
<gene>
    <name evidence="1" type="ORF">JOF34_001599</name>
</gene>
<dbReference type="InterPro" id="IPR027417">
    <property type="entry name" value="P-loop_NTPase"/>
</dbReference>
<dbReference type="Proteomes" id="UP001519362">
    <property type="component" value="Unassembled WGS sequence"/>
</dbReference>
<protein>
    <submittedName>
        <fullName evidence="1">ABC-type taurine transport system ATPase subunit</fullName>
    </submittedName>
</protein>
<dbReference type="EMBL" id="JAGIOL010000001">
    <property type="protein sequence ID" value="MBP2437013.1"/>
    <property type="molecule type" value="Genomic_DNA"/>
</dbReference>
<proteinExistence type="predicted"/>
<sequence length="194" mass="20141">MRISARGIAKGPLTETSVHASTGEVTVVPVESGQRPTLLALILSGRMAPDAGEVTIDGQHDPRALRTRVAVVDAPDASAPADGLSLAAVVREELTFAGIRRPQAATRRLIADEGLADHARTPISELSPSARTRVLTRTAASHPDVDALILVTPDRHGGDASGWLGTANAWAARGYAVIVLASAGSIAQPERTAR</sequence>
<evidence type="ECO:0000313" key="1">
    <source>
        <dbReference type="EMBL" id="MBP2437013.1"/>
    </source>
</evidence>
<comment type="caution">
    <text evidence="1">The sequence shown here is derived from an EMBL/GenBank/DDBJ whole genome shotgun (WGS) entry which is preliminary data.</text>
</comment>
<dbReference type="SUPFAM" id="SSF52540">
    <property type="entry name" value="P-loop containing nucleoside triphosphate hydrolases"/>
    <property type="match status" value="1"/>
</dbReference>
<dbReference type="RefSeq" id="WP_165134980.1">
    <property type="nucleotide sequence ID" value="NZ_CP049253.1"/>
</dbReference>
<accession>A0ABS4ZJ01</accession>
<evidence type="ECO:0000313" key="2">
    <source>
        <dbReference type="Proteomes" id="UP001519362"/>
    </source>
</evidence>
<keyword evidence="2" id="KW-1185">Reference proteome</keyword>